<organism evidence="25 26">
    <name type="scientific">Vitis rotundifolia</name>
    <name type="common">Muscadine grape</name>
    <dbReference type="NCBI Taxonomy" id="103349"/>
    <lineage>
        <taxon>Eukaryota</taxon>
        <taxon>Viridiplantae</taxon>
        <taxon>Streptophyta</taxon>
        <taxon>Embryophyta</taxon>
        <taxon>Tracheophyta</taxon>
        <taxon>Spermatophyta</taxon>
        <taxon>Magnoliopsida</taxon>
        <taxon>eudicotyledons</taxon>
        <taxon>Gunneridae</taxon>
        <taxon>Pentapetalae</taxon>
        <taxon>rosids</taxon>
        <taxon>Vitales</taxon>
        <taxon>Vitaceae</taxon>
        <taxon>Viteae</taxon>
        <taxon>Vitis</taxon>
    </lineage>
</organism>
<dbReference type="EC" id="2.7.11.1" evidence="2"/>
<dbReference type="InterPro" id="IPR001480">
    <property type="entry name" value="Bulb-type_lectin_dom"/>
</dbReference>
<evidence type="ECO:0000256" key="3">
    <source>
        <dbReference type="ARBA" id="ARBA00022527"/>
    </source>
</evidence>
<dbReference type="Gene3D" id="3.30.200.20">
    <property type="entry name" value="Phosphorylase Kinase, domain 1"/>
    <property type="match status" value="1"/>
</dbReference>
<comment type="catalytic activity">
    <reaction evidence="18">
        <text>L-threonyl-[protein] + ATP = O-phospho-L-threonyl-[protein] + ADP + H(+)</text>
        <dbReference type="Rhea" id="RHEA:46608"/>
        <dbReference type="Rhea" id="RHEA-COMP:11060"/>
        <dbReference type="Rhea" id="RHEA-COMP:11605"/>
        <dbReference type="ChEBI" id="CHEBI:15378"/>
        <dbReference type="ChEBI" id="CHEBI:30013"/>
        <dbReference type="ChEBI" id="CHEBI:30616"/>
        <dbReference type="ChEBI" id="CHEBI:61977"/>
        <dbReference type="ChEBI" id="CHEBI:456216"/>
        <dbReference type="EC" id="2.7.11.1"/>
    </reaction>
</comment>
<dbReference type="GO" id="GO:0005524">
    <property type="term" value="F:ATP binding"/>
    <property type="evidence" value="ECO:0007669"/>
    <property type="project" value="UniProtKB-UniRule"/>
</dbReference>
<evidence type="ECO:0000256" key="18">
    <source>
        <dbReference type="ARBA" id="ARBA00047899"/>
    </source>
</evidence>
<protein>
    <recommendedName>
        <fullName evidence="2">non-specific serine/threonine protein kinase</fullName>
        <ecNumber evidence="2">2.7.11.1</ecNumber>
    </recommendedName>
</protein>
<dbReference type="FunFam" id="2.90.10.30:FF:000003">
    <property type="entry name" value="Os04g0303100 protein"/>
    <property type="match status" value="1"/>
</dbReference>
<dbReference type="InterPro" id="IPR051343">
    <property type="entry name" value="G-type_lectin_kinases/EP1-like"/>
</dbReference>
<evidence type="ECO:0000256" key="12">
    <source>
        <dbReference type="ARBA" id="ARBA00022840"/>
    </source>
</evidence>
<dbReference type="FunFam" id="3.30.200.20:FF:000178">
    <property type="entry name" value="serine/threonine-protein kinase PBS1-like"/>
    <property type="match status" value="1"/>
</dbReference>
<evidence type="ECO:0000256" key="14">
    <source>
        <dbReference type="ARBA" id="ARBA00023136"/>
    </source>
</evidence>
<evidence type="ECO:0000256" key="19">
    <source>
        <dbReference type="ARBA" id="ARBA00048679"/>
    </source>
</evidence>
<feature type="domain" description="Protein kinase" evidence="23">
    <location>
        <begin position="634"/>
        <end position="912"/>
    </location>
</feature>
<dbReference type="SMART" id="SM00220">
    <property type="entry name" value="S_TKc"/>
    <property type="match status" value="1"/>
</dbReference>
<evidence type="ECO:0000256" key="10">
    <source>
        <dbReference type="ARBA" id="ARBA00022741"/>
    </source>
</evidence>
<feature type="transmembrane region" description="Helical" evidence="21">
    <location>
        <begin position="574"/>
        <end position="598"/>
    </location>
</feature>
<evidence type="ECO:0000256" key="7">
    <source>
        <dbReference type="ARBA" id="ARBA00022692"/>
    </source>
</evidence>
<feature type="signal peptide" evidence="22">
    <location>
        <begin position="1"/>
        <end position="16"/>
    </location>
</feature>
<accession>A0AA38ZBQ8</accession>
<keyword evidence="16" id="KW-0675">Receptor</keyword>
<reference evidence="25 26" key="1">
    <citation type="journal article" date="2023" name="BMC Biotechnol.">
        <title>Vitis rotundifolia cv Carlos genome sequencing.</title>
        <authorList>
            <person name="Huff M."/>
            <person name="Hulse-Kemp A."/>
            <person name="Scheffler B."/>
            <person name="Youngblood R."/>
            <person name="Simpson S."/>
            <person name="Babiker E."/>
            <person name="Staton M."/>
        </authorList>
    </citation>
    <scope>NUCLEOTIDE SEQUENCE [LARGE SCALE GENOMIC DNA]</scope>
    <source>
        <tissue evidence="25">Leaf</tissue>
    </source>
</reference>
<keyword evidence="4" id="KW-0245">EGF-like domain</keyword>
<dbReference type="SUPFAM" id="SSF56112">
    <property type="entry name" value="Protein kinase-like (PK-like)"/>
    <property type="match status" value="1"/>
</dbReference>
<keyword evidence="15" id="KW-1015">Disulfide bond</keyword>
<evidence type="ECO:0000256" key="9">
    <source>
        <dbReference type="ARBA" id="ARBA00022734"/>
    </source>
</evidence>
<evidence type="ECO:0000256" key="20">
    <source>
        <dbReference type="PROSITE-ProRule" id="PRU10141"/>
    </source>
</evidence>
<dbReference type="SMART" id="SM00108">
    <property type="entry name" value="B_lectin"/>
    <property type="match status" value="1"/>
</dbReference>
<dbReference type="Pfam" id="PF00069">
    <property type="entry name" value="Pkinase"/>
    <property type="match status" value="1"/>
</dbReference>
<evidence type="ECO:0000256" key="13">
    <source>
        <dbReference type="ARBA" id="ARBA00022989"/>
    </source>
</evidence>
<keyword evidence="12 20" id="KW-0067">ATP-binding</keyword>
<dbReference type="CDD" id="cd00028">
    <property type="entry name" value="B_lectin"/>
    <property type="match status" value="1"/>
</dbReference>
<keyword evidence="7 21" id="KW-0812">Transmembrane</keyword>
<dbReference type="InterPro" id="IPR036426">
    <property type="entry name" value="Bulb-type_lectin_dom_sf"/>
</dbReference>
<keyword evidence="10 20" id="KW-0547">Nucleotide-binding</keyword>
<keyword evidence="14 21" id="KW-0472">Membrane</keyword>
<dbReference type="PANTHER" id="PTHR47976:SF66">
    <property type="entry name" value="G-TYPE LECTIN S-RECEPTOR-LIKE SERINE_THREONINE-PROTEIN KINASE SD2-5"/>
    <property type="match status" value="1"/>
</dbReference>
<feature type="binding site" evidence="20">
    <location>
        <position position="662"/>
    </location>
    <ligand>
        <name>ATP</name>
        <dbReference type="ChEBI" id="CHEBI:30616"/>
    </ligand>
</feature>
<feature type="domain" description="Bulb-type lectin" evidence="24">
    <location>
        <begin position="167"/>
        <end position="281"/>
    </location>
</feature>
<comment type="subcellular location">
    <subcellularLocation>
        <location evidence="1">Membrane</location>
        <topology evidence="1">Single-pass type I membrane protein</topology>
    </subcellularLocation>
</comment>
<dbReference type="InterPro" id="IPR000719">
    <property type="entry name" value="Prot_kinase_dom"/>
</dbReference>
<dbReference type="EMBL" id="JARBHA010000012">
    <property type="protein sequence ID" value="KAJ9686076.1"/>
    <property type="molecule type" value="Genomic_DNA"/>
</dbReference>
<evidence type="ECO:0000259" key="24">
    <source>
        <dbReference type="PROSITE" id="PS50927"/>
    </source>
</evidence>
<dbReference type="InterPro" id="IPR011009">
    <property type="entry name" value="Kinase-like_dom_sf"/>
</dbReference>
<evidence type="ECO:0000256" key="2">
    <source>
        <dbReference type="ARBA" id="ARBA00012513"/>
    </source>
</evidence>
<dbReference type="PROSITE" id="PS50927">
    <property type="entry name" value="BULB_LECTIN"/>
    <property type="match status" value="1"/>
</dbReference>
<dbReference type="GO" id="GO:0016020">
    <property type="term" value="C:membrane"/>
    <property type="evidence" value="ECO:0007669"/>
    <property type="project" value="UniProtKB-SubCell"/>
</dbReference>
<evidence type="ECO:0000256" key="22">
    <source>
        <dbReference type="SAM" id="SignalP"/>
    </source>
</evidence>
<dbReference type="PROSITE" id="PS00108">
    <property type="entry name" value="PROTEIN_KINASE_ST"/>
    <property type="match status" value="1"/>
</dbReference>
<keyword evidence="5" id="KW-0597">Phosphoprotein</keyword>
<evidence type="ECO:0000256" key="4">
    <source>
        <dbReference type="ARBA" id="ARBA00022536"/>
    </source>
</evidence>
<dbReference type="GO" id="GO:0004674">
    <property type="term" value="F:protein serine/threonine kinase activity"/>
    <property type="evidence" value="ECO:0007669"/>
    <property type="project" value="UniProtKB-KW"/>
</dbReference>
<evidence type="ECO:0000259" key="23">
    <source>
        <dbReference type="PROSITE" id="PS50011"/>
    </source>
</evidence>
<evidence type="ECO:0000256" key="8">
    <source>
        <dbReference type="ARBA" id="ARBA00022729"/>
    </source>
</evidence>
<dbReference type="PANTHER" id="PTHR47976">
    <property type="entry name" value="G-TYPE LECTIN S-RECEPTOR-LIKE SERINE/THREONINE-PROTEIN KINASE SD2-5"/>
    <property type="match status" value="1"/>
</dbReference>
<name>A0AA38ZBQ8_VITRO</name>
<dbReference type="PROSITE" id="PS50011">
    <property type="entry name" value="PROTEIN_KINASE_DOM"/>
    <property type="match status" value="1"/>
</dbReference>
<keyword evidence="8 22" id="KW-0732">Signal</keyword>
<evidence type="ECO:0000256" key="5">
    <source>
        <dbReference type="ARBA" id="ARBA00022553"/>
    </source>
</evidence>
<dbReference type="FunFam" id="2.90.10.10:FF:000039">
    <property type="entry name" value="G-type lectin S-receptor-like serine/threonine-protein kinase SD2-5"/>
    <property type="match status" value="1"/>
</dbReference>
<sequence>MAVPFLYLIFITLTSACFGSYSTIIFNGSYSASMAGSGFYLNSSLSPTGYNKNSINMTACPGDSSTVRVVPSRQNSVSFVQTFISSSHNSGGAPYVTANGSSAHNTGGAAPYVTANGSSAHNTGAVPTVIANGSYSTSMAGSAFYLNSSLSPTWYNNNSINMTTYPGDSSTVRVVLSRQDSIGFVCGFYCIGTCSSYLFSVVVVGDNTSSLVWSANRDYPVKEDAILELTGEGGLVLQDSDGTKVWSTDISGNSILGMKITEAGNLVLFDSEGAMVWQSFDHPVDSLLVGQRLYEGQKLIASSSSTSWSLGPYYATLTAKDGFAVFVQDDQAETLMYYQLVPDKKLSNNTGSNYAELQQDGFLVNMGASQATSGRNPYEFPLYSTIEFIKLEGDGHLRIHQLSNGKGFRTIVDLITVDLGVCQHPLHCGEYGVCREGQCSCPEDHDGVRYFNETQSQLPDHGCSRITALSCGPSLDQHHLMEIKNATYFNVVDLDAASPNIKDMEECKQACLQNCSCSGAFFRYEKNTSDGYCFMPSKILSLREEHIPHNNFSSATFIKVQIPFEAPPRNKGNLAAVVAGSSAGGIFIICLAIFIYLVMLRKSNSKEDGGYIVQVHVPGMLVRLPYEDIRLATEDFKERLGQGGFGSVFKGMLADGTRIAVKRLDKMSQGMREFLAEVETIGSIHHFNLVRLIGFCAEKSNRLLVYEYMGNGSLENWIFYDGQRPCLDWQTRKKIVLDIAKGLAYLHEECRQRIVHLDIKPQNILLDENFNAKVSDFGLSKLIDRDENQVHSTMRGTPGYLAPELRDSKISVKADIYSFGIVVLEIVSGRKNFDRNHSESSFHMLRLLQKKAEEDRLIEIVENWDQDMQNHEEVVRMIRIGAWCLQDDPTRRPSMSVVVKVLEGVLEVEPIITFKFFHAMTPTSVANNCVSSAVEASVLSNPR</sequence>
<keyword evidence="17" id="KW-0325">Glycoprotein</keyword>
<keyword evidence="26" id="KW-1185">Reference proteome</keyword>
<evidence type="ECO:0000313" key="26">
    <source>
        <dbReference type="Proteomes" id="UP001168098"/>
    </source>
</evidence>
<evidence type="ECO:0000256" key="1">
    <source>
        <dbReference type="ARBA" id="ARBA00004479"/>
    </source>
</evidence>
<evidence type="ECO:0000313" key="25">
    <source>
        <dbReference type="EMBL" id="KAJ9686076.1"/>
    </source>
</evidence>
<dbReference type="Proteomes" id="UP001168098">
    <property type="component" value="Unassembled WGS sequence"/>
</dbReference>
<keyword evidence="9" id="KW-0430">Lectin</keyword>
<dbReference type="Pfam" id="PF01453">
    <property type="entry name" value="B_lectin"/>
    <property type="match status" value="1"/>
</dbReference>
<dbReference type="GO" id="GO:0030246">
    <property type="term" value="F:carbohydrate binding"/>
    <property type="evidence" value="ECO:0007669"/>
    <property type="project" value="UniProtKB-KW"/>
</dbReference>
<comment type="catalytic activity">
    <reaction evidence="19">
        <text>L-seryl-[protein] + ATP = O-phospho-L-seryl-[protein] + ADP + H(+)</text>
        <dbReference type="Rhea" id="RHEA:17989"/>
        <dbReference type="Rhea" id="RHEA-COMP:9863"/>
        <dbReference type="Rhea" id="RHEA-COMP:11604"/>
        <dbReference type="ChEBI" id="CHEBI:15378"/>
        <dbReference type="ChEBI" id="CHEBI:29999"/>
        <dbReference type="ChEBI" id="CHEBI:30616"/>
        <dbReference type="ChEBI" id="CHEBI:83421"/>
        <dbReference type="ChEBI" id="CHEBI:456216"/>
        <dbReference type="EC" id="2.7.11.1"/>
    </reaction>
</comment>
<evidence type="ECO:0000256" key="11">
    <source>
        <dbReference type="ARBA" id="ARBA00022777"/>
    </source>
</evidence>
<keyword evidence="11" id="KW-0418">Kinase</keyword>
<keyword evidence="13 21" id="KW-1133">Transmembrane helix</keyword>
<dbReference type="InterPro" id="IPR008271">
    <property type="entry name" value="Ser/Thr_kinase_AS"/>
</dbReference>
<feature type="chain" id="PRO_5041283591" description="non-specific serine/threonine protein kinase" evidence="22">
    <location>
        <begin position="17"/>
        <end position="943"/>
    </location>
</feature>
<gene>
    <name evidence="25" type="ORF">PVL29_015116</name>
</gene>
<dbReference type="InterPro" id="IPR017441">
    <property type="entry name" value="Protein_kinase_ATP_BS"/>
</dbReference>
<evidence type="ECO:0000256" key="17">
    <source>
        <dbReference type="ARBA" id="ARBA00023180"/>
    </source>
</evidence>
<dbReference type="FunFam" id="1.10.510.10:FF:000248">
    <property type="entry name" value="S-receptor-like kinase 5"/>
    <property type="match status" value="1"/>
</dbReference>
<dbReference type="AlphaFoldDB" id="A0AA38ZBQ8"/>
<dbReference type="PROSITE" id="PS00107">
    <property type="entry name" value="PROTEIN_KINASE_ATP"/>
    <property type="match status" value="1"/>
</dbReference>
<evidence type="ECO:0000256" key="6">
    <source>
        <dbReference type="ARBA" id="ARBA00022679"/>
    </source>
</evidence>
<evidence type="ECO:0000256" key="15">
    <source>
        <dbReference type="ARBA" id="ARBA00023157"/>
    </source>
</evidence>
<evidence type="ECO:0000256" key="21">
    <source>
        <dbReference type="SAM" id="Phobius"/>
    </source>
</evidence>
<dbReference type="SUPFAM" id="SSF51110">
    <property type="entry name" value="alpha-D-mannose-specific plant lectins"/>
    <property type="match status" value="1"/>
</dbReference>
<keyword evidence="3" id="KW-0723">Serine/threonine-protein kinase</keyword>
<dbReference type="CDD" id="cd14066">
    <property type="entry name" value="STKc_IRAK"/>
    <property type="match status" value="1"/>
</dbReference>
<proteinExistence type="predicted"/>
<dbReference type="Gene3D" id="2.90.10.30">
    <property type="match status" value="1"/>
</dbReference>
<comment type="caution">
    <text evidence="25">The sequence shown here is derived from an EMBL/GenBank/DDBJ whole genome shotgun (WGS) entry which is preliminary data.</text>
</comment>
<dbReference type="Gene3D" id="1.10.510.10">
    <property type="entry name" value="Transferase(Phosphotransferase) domain 1"/>
    <property type="match status" value="1"/>
</dbReference>
<evidence type="ECO:0000256" key="16">
    <source>
        <dbReference type="ARBA" id="ARBA00023170"/>
    </source>
</evidence>
<keyword evidence="6" id="KW-0808">Transferase</keyword>